<dbReference type="PANTHER" id="PTHR37423">
    <property type="entry name" value="SOLUBLE LYTIC MUREIN TRANSGLYCOSYLASE-RELATED"/>
    <property type="match status" value="1"/>
</dbReference>
<dbReference type="CDD" id="cd00254">
    <property type="entry name" value="LT-like"/>
    <property type="match status" value="1"/>
</dbReference>
<feature type="domain" description="Transglycosylase SLT" evidence="3">
    <location>
        <begin position="225"/>
        <end position="325"/>
    </location>
</feature>
<reference evidence="5 6" key="1">
    <citation type="submission" date="2015-09" db="EMBL/GenBank/DDBJ databases">
        <authorList>
            <consortium name="Pathogen Informatics"/>
        </authorList>
    </citation>
    <scope>NUCLEOTIDE SEQUENCE [LARGE SCALE GENOMIC DNA]</scope>
    <source>
        <strain evidence="5 6">2789STDY5608850</strain>
    </source>
</reference>
<dbReference type="InterPro" id="IPR000189">
    <property type="entry name" value="Transglyc_AS"/>
</dbReference>
<keyword evidence="2" id="KW-0472">Membrane</keyword>
<dbReference type="GO" id="GO:0008933">
    <property type="term" value="F:peptidoglycan lytic transglycosylase activity"/>
    <property type="evidence" value="ECO:0007669"/>
    <property type="project" value="InterPro"/>
</dbReference>
<organism evidence="5 6">
    <name type="scientific">Hungatella hathewayi</name>
    <dbReference type="NCBI Taxonomy" id="154046"/>
    <lineage>
        <taxon>Bacteria</taxon>
        <taxon>Bacillati</taxon>
        <taxon>Bacillota</taxon>
        <taxon>Clostridia</taxon>
        <taxon>Lachnospirales</taxon>
        <taxon>Lachnospiraceae</taxon>
        <taxon>Hungatella</taxon>
    </lineage>
</organism>
<dbReference type="Proteomes" id="UP000095651">
    <property type="component" value="Unassembled WGS sequence"/>
</dbReference>
<evidence type="ECO:0000313" key="5">
    <source>
        <dbReference type="EMBL" id="CUO06543.1"/>
    </source>
</evidence>
<comment type="similarity">
    <text evidence="1">Belongs to the transglycosylase Slt family.</text>
</comment>
<dbReference type="SUPFAM" id="SSF53955">
    <property type="entry name" value="Lysozyme-like"/>
    <property type="match status" value="1"/>
</dbReference>
<feature type="transmembrane region" description="Helical" evidence="2">
    <location>
        <begin position="83"/>
        <end position="107"/>
    </location>
</feature>
<dbReference type="RefSeq" id="WP_055654273.1">
    <property type="nucleotide sequence ID" value="NZ_CABIXC010000003.1"/>
</dbReference>
<dbReference type="Pfam" id="PF13529">
    <property type="entry name" value="Peptidase_C39_2"/>
    <property type="match status" value="1"/>
</dbReference>
<dbReference type="InterPro" id="IPR039564">
    <property type="entry name" value="Peptidase_C39-like"/>
</dbReference>
<dbReference type="EC" id="4.2.2.-" evidence="5"/>
<dbReference type="InterPro" id="IPR023346">
    <property type="entry name" value="Lysozyme-like_dom_sf"/>
</dbReference>
<evidence type="ECO:0000313" key="6">
    <source>
        <dbReference type="Proteomes" id="UP000095651"/>
    </source>
</evidence>
<evidence type="ECO:0000259" key="4">
    <source>
        <dbReference type="Pfam" id="PF13529"/>
    </source>
</evidence>
<keyword evidence="2" id="KW-0812">Transmembrane</keyword>
<dbReference type="EMBL" id="CYZE01000003">
    <property type="protein sequence ID" value="CUO06543.1"/>
    <property type="molecule type" value="Genomic_DNA"/>
</dbReference>
<dbReference type="GO" id="GO:0016020">
    <property type="term" value="C:membrane"/>
    <property type="evidence" value="ECO:0007669"/>
    <property type="project" value="InterPro"/>
</dbReference>
<keyword evidence="5" id="KW-0456">Lyase</keyword>
<dbReference type="PANTHER" id="PTHR37423:SF2">
    <property type="entry name" value="MEMBRANE-BOUND LYTIC MUREIN TRANSGLYCOSYLASE C"/>
    <property type="match status" value="1"/>
</dbReference>
<dbReference type="Gene3D" id="1.10.530.10">
    <property type="match status" value="1"/>
</dbReference>
<evidence type="ECO:0000256" key="2">
    <source>
        <dbReference type="SAM" id="Phobius"/>
    </source>
</evidence>
<dbReference type="AlphaFoldDB" id="A0A174C0U8"/>
<evidence type="ECO:0000259" key="3">
    <source>
        <dbReference type="Pfam" id="PF01464"/>
    </source>
</evidence>
<dbReference type="Gene3D" id="3.90.70.10">
    <property type="entry name" value="Cysteine proteinases"/>
    <property type="match status" value="1"/>
</dbReference>
<keyword evidence="2" id="KW-1133">Transmembrane helix</keyword>
<dbReference type="GO" id="GO:0000270">
    <property type="term" value="P:peptidoglycan metabolic process"/>
    <property type="evidence" value="ECO:0007669"/>
    <property type="project" value="InterPro"/>
</dbReference>
<protein>
    <submittedName>
        <fullName evidence="5">Lytic transglycosylase</fullName>
        <ecNumber evidence="5">4.2.2.-</ecNumber>
    </submittedName>
</protein>
<accession>A0A174C0U8</accession>
<feature type="domain" description="Peptidase C39-like" evidence="4">
    <location>
        <begin position="497"/>
        <end position="631"/>
    </location>
</feature>
<dbReference type="PROSITE" id="PS00922">
    <property type="entry name" value="TRANSGLYCOSYLASE"/>
    <property type="match status" value="1"/>
</dbReference>
<dbReference type="InterPro" id="IPR008258">
    <property type="entry name" value="Transglycosylase_SLT_dom_1"/>
</dbReference>
<gene>
    <name evidence="5" type="primary">slt</name>
    <name evidence="5" type="ORF">ERS852407_01792</name>
</gene>
<name>A0A174C0U8_9FIRM</name>
<proteinExistence type="inferred from homology"/>
<dbReference type="Pfam" id="PF01464">
    <property type="entry name" value="SLT"/>
    <property type="match status" value="1"/>
</dbReference>
<evidence type="ECO:0000256" key="1">
    <source>
        <dbReference type="ARBA" id="ARBA00007734"/>
    </source>
</evidence>
<sequence length="663" mass="70311">MNEDRSNEPLDKAAETAARIVRAAGQTEKIAHSIQAVHAAAGAVRAGGAASGATVGTALGGPLGTLVGALLTSKTVWKVIGSILLTILLFAYLLVNSVSLIFMYLGFADADAYVSQARTAECNNIKIQIDTLFAADSAFESEIYGLVEALRDKAAEEIRADYDNNQSGYDGYEVDDEYETVLKPKLSQYLAVLMEETWNGKQIEGFNGYGTGGGTSSLTSAYDEYFTLASATYQVSEVLLKAMAKAESDFNPNCVSSAGAIGIMQLMPETAVNLGVTNPYDPKQNIMGGANYISQQLAAFSVYPNGLELAIAAYNAGPGAVKRAGYQIPQNGETPAYVQKVLGYMGEGGGNTIPGITQTDSSISKVLLKSFIDEKESAFFDWAETGTHTETIGSGDEEEEIEIVDYSIVVKLNPHLSSTGTGYSFRYVTDPNSFNNVLKLFQLVQNGKDGALDILFKAASWKNYILGLGASGGIYTSTIATGGDKISYETVPGCVREVVYYNQGEEPWASLSYGGSTIRTSGCGPTALAIVISTLTGEQITPEMTAQYAMDTGGYVSGRGTSHAYPANAARNWGLSVERVRREQMNHVVAELKNGKLAVVICAENTISGSSGHFIVLTGVTSDGNITIADPGSRGRTGNLYSPSTIQSYARDLSDGGIWVIGE</sequence>